<keyword evidence="1" id="KW-0596">Phosphopantetheine</keyword>
<dbReference type="PANTHER" id="PTHR43439">
    <property type="entry name" value="PHENYLACETATE-COENZYME A LIGASE"/>
    <property type="match status" value="1"/>
</dbReference>
<keyword evidence="5" id="KW-1185">Reference proteome</keyword>
<evidence type="ECO:0000256" key="3">
    <source>
        <dbReference type="SAM" id="MobiDB-lite"/>
    </source>
</evidence>
<evidence type="ECO:0000313" key="4">
    <source>
        <dbReference type="EMBL" id="KAF6240591.1"/>
    </source>
</evidence>
<keyword evidence="2" id="KW-0597">Phosphoprotein</keyword>
<feature type="compositionally biased region" description="Polar residues" evidence="3">
    <location>
        <begin position="14"/>
        <end position="25"/>
    </location>
</feature>
<evidence type="ECO:0000313" key="5">
    <source>
        <dbReference type="Proteomes" id="UP000578531"/>
    </source>
</evidence>
<comment type="caution">
    <text evidence="4">The sequence shown here is derived from an EMBL/GenBank/DDBJ whole genome shotgun (WGS) entry which is preliminary data.</text>
</comment>
<dbReference type="RefSeq" id="XP_037169850.1">
    <property type="nucleotide sequence ID" value="XM_037303203.1"/>
</dbReference>
<dbReference type="AlphaFoldDB" id="A0A8H6L9L4"/>
<protein>
    <submittedName>
        <fullName evidence="4">Uncharacterized protein</fullName>
    </submittedName>
</protein>
<dbReference type="OrthoDB" id="429813at2759"/>
<dbReference type="GeneID" id="59282937"/>
<feature type="region of interest" description="Disordered" evidence="3">
    <location>
        <begin position="1"/>
        <end position="32"/>
    </location>
</feature>
<evidence type="ECO:0000256" key="2">
    <source>
        <dbReference type="ARBA" id="ARBA00022553"/>
    </source>
</evidence>
<dbReference type="Proteomes" id="UP000578531">
    <property type="component" value="Unassembled WGS sequence"/>
</dbReference>
<name>A0A8H6L9L4_9LECA</name>
<sequence length="554" mass="61172">MYRQYNTDAHEAQPHTSRLHCSSPNEGRGNPPSILYRNKQLLNNIVDGMAQTRPSAICAEVPRSSDSYGDGYRKVTYGALANAVNGKAWSLKGMLGEGQNHQTLAYIGPNELGICDDDLRCCEGRILFDATGSRVLLTPPAPHSLTVKGILKVRPLQVLDSPRLDQLLTTDYAHYHFRNIFAEARNEPLVVVRTSGTTAVPETNCLFPGFRRQLYPMEPIRTTSGFRNPGLALSVEPLLRHAAILPRECSRNCFPHAFRTTTLSSIEHSTYDNGQAGNQFATLFDPIANQTTVITPLTAVMPSARSVVDGLKHVKADALILAPPFLEQIAKSPDMVVFIASNIEAVTYAGGDVSQWPGYAPASKIKLFNFNGSTGTGSLPMLRPSGKYPSEDWKYIHPHPAAGIEFRPSLHGRFEAFIVKNTVSENEQPVFKLFPHLQEYPTKDLADDTILFKQGYMCNPISMEQHVSQHSEVRAVLMAGTGRSQPALIIERAGDQPLSSPAEQELTERIWPIIEEANRTYKMGTRVSKSHILYTNLLQPMRRAGKGTVNGAQL</sequence>
<gene>
    <name evidence="4" type="ORF">HO173_001262</name>
</gene>
<evidence type="ECO:0000256" key="1">
    <source>
        <dbReference type="ARBA" id="ARBA00022450"/>
    </source>
</evidence>
<dbReference type="PANTHER" id="PTHR43439:SF2">
    <property type="entry name" value="ENZYME, PUTATIVE (JCVI)-RELATED"/>
    <property type="match status" value="1"/>
</dbReference>
<reference evidence="4 5" key="1">
    <citation type="journal article" date="2020" name="Genomics">
        <title>Complete, high-quality genomes from long-read metagenomic sequencing of two wolf lichen thalli reveals enigmatic genome architecture.</title>
        <authorList>
            <person name="McKenzie S.K."/>
            <person name="Walston R.F."/>
            <person name="Allen J.L."/>
        </authorList>
    </citation>
    <scope>NUCLEOTIDE SEQUENCE [LARGE SCALE GENOMIC DNA]</scope>
    <source>
        <strain evidence="4">WasteWater2</strain>
    </source>
</reference>
<dbReference type="EMBL" id="JACCJC010000003">
    <property type="protein sequence ID" value="KAF6240591.1"/>
    <property type="molecule type" value="Genomic_DNA"/>
</dbReference>
<dbReference type="InterPro" id="IPR042099">
    <property type="entry name" value="ANL_N_sf"/>
</dbReference>
<dbReference type="Pfam" id="PF23562">
    <property type="entry name" value="AMP-binding_C_3"/>
    <property type="match status" value="1"/>
</dbReference>
<dbReference type="SUPFAM" id="SSF56801">
    <property type="entry name" value="Acetyl-CoA synthetase-like"/>
    <property type="match status" value="2"/>
</dbReference>
<proteinExistence type="predicted"/>
<accession>A0A8H6L9L4</accession>
<organism evidence="4 5">
    <name type="scientific">Letharia columbiana</name>
    <dbReference type="NCBI Taxonomy" id="112416"/>
    <lineage>
        <taxon>Eukaryota</taxon>
        <taxon>Fungi</taxon>
        <taxon>Dikarya</taxon>
        <taxon>Ascomycota</taxon>
        <taxon>Pezizomycotina</taxon>
        <taxon>Lecanoromycetes</taxon>
        <taxon>OSLEUM clade</taxon>
        <taxon>Lecanoromycetidae</taxon>
        <taxon>Lecanorales</taxon>
        <taxon>Lecanorineae</taxon>
        <taxon>Parmeliaceae</taxon>
        <taxon>Letharia</taxon>
    </lineage>
</organism>
<dbReference type="InterPro" id="IPR051414">
    <property type="entry name" value="Adenylate-forming_Reductase"/>
</dbReference>
<dbReference type="Gene3D" id="3.40.50.12780">
    <property type="entry name" value="N-terminal domain of ligase-like"/>
    <property type="match status" value="1"/>
</dbReference>